<dbReference type="OrthoDB" id="3364440at2759"/>
<evidence type="ECO:0000313" key="3">
    <source>
        <dbReference type="Proteomes" id="UP000027195"/>
    </source>
</evidence>
<gene>
    <name evidence="2" type="ORF">BOTBODRAFT_32763</name>
</gene>
<evidence type="ECO:0000259" key="1">
    <source>
        <dbReference type="Pfam" id="PF04909"/>
    </source>
</evidence>
<organism evidence="2 3">
    <name type="scientific">Botryobasidium botryosum (strain FD-172 SS1)</name>
    <dbReference type="NCBI Taxonomy" id="930990"/>
    <lineage>
        <taxon>Eukaryota</taxon>
        <taxon>Fungi</taxon>
        <taxon>Dikarya</taxon>
        <taxon>Basidiomycota</taxon>
        <taxon>Agaricomycotina</taxon>
        <taxon>Agaricomycetes</taxon>
        <taxon>Cantharellales</taxon>
        <taxon>Botryobasidiaceae</taxon>
        <taxon>Botryobasidium</taxon>
    </lineage>
</organism>
<protein>
    <recommendedName>
        <fullName evidence="1">Amidohydrolase-related domain-containing protein</fullName>
    </recommendedName>
</protein>
<dbReference type="STRING" id="930990.A0A067MFG1"/>
<sequence length="420" mass="46777">MSTTTPSPYDEFNHPNLAEAAFGYPAIDNHAHPLLAESHRDEYAFEGAISEAQGKALMEDSVHTLASYRATAQLSGLLECENDWEDVKRARAELPYSELCDKFMLPTGIQCILIDDGLDGDGICEDVKWHDRFCTSPSKQIVRIEFVAQNILKELVPRISSSLSLLSAFTTLFNAALAKAAHDPFVAGFKSIACYRTGLGVSPEMGSTEEVEESSKSAVKRFQETGKLRIAEKPFNDYVVRLTMEAAGKCQKPVQFHTGLGDADISLVRSSPAHLQPLIAAYPDTPIVLLHSSYPFTQEAGYLASVYHNVYLDFGEVFPFVSKEGQRTIVRQVLELCPTTKILWSTDGHFWPETYYLGTIQAREVLYEVLSECIEHGELTEQQSVTVVRRALFDNSNALYHLGLEPDVQLGIKAAQMWRK</sequence>
<proteinExistence type="predicted"/>
<reference evidence="3" key="1">
    <citation type="journal article" date="2014" name="Proc. Natl. Acad. Sci. U.S.A.">
        <title>Extensive sampling of basidiomycete genomes demonstrates inadequacy of the white-rot/brown-rot paradigm for wood decay fungi.</title>
        <authorList>
            <person name="Riley R."/>
            <person name="Salamov A.A."/>
            <person name="Brown D.W."/>
            <person name="Nagy L.G."/>
            <person name="Floudas D."/>
            <person name="Held B.W."/>
            <person name="Levasseur A."/>
            <person name="Lombard V."/>
            <person name="Morin E."/>
            <person name="Otillar R."/>
            <person name="Lindquist E.A."/>
            <person name="Sun H."/>
            <person name="LaButti K.M."/>
            <person name="Schmutz J."/>
            <person name="Jabbour D."/>
            <person name="Luo H."/>
            <person name="Baker S.E."/>
            <person name="Pisabarro A.G."/>
            <person name="Walton J.D."/>
            <person name="Blanchette R.A."/>
            <person name="Henrissat B."/>
            <person name="Martin F."/>
            <person name="Cullen D."/>
            <person name="Hibbett D.S."/>
            <person name="Grigoriev I.V."/>
        </authorList>
    </citation>
    <scope>NUCLEOTIDE SEQUENCE [LARGE SCALE GENOMIC DNA]</scope>
    <source>
        <strain evidence="3">FD-172 SS1</strain>
    </source>
</reference>
<dbReference type="SUPFAM" id="SSF51556">
    <property type="entry name" value="Metallo-dependent hydrolases"/>
    <property type="match status" value="1"/>
</dbReference>
<dbReference type="GO" id="GO:0016787">
    <property type="term" value="F:hydrolase activity"/>
    <property type="evidence" value="ECO:0007669"/>
    <property type="project" value="InterPro"/>
</dbReference>
<feature type="domain" description="Amidohydrolase-related" evidence="1">
    <location>
        <begin position="241"/>
        <end position="401"/>
    </location>
</feature>
<accession>A0A067MFG1</accession>
<dbReference type="EMBL" id="KL198038">
    <property type="protein sequence ID" value="KDQ14289.1"/>
    <property type="molecule type" value="Genomic_DNA"/>
</dbReference>
<name>A0A067MFG1_BOTB1</name>
<dbReference type="PANTHER" id="PTHR43383:SF2">
    <property type="entry name" value="AMIDOHYDROLASE 2 FAMILY PROTEIN"/>
    <property type="match status" value="1"/>
</dbReference>
<dbReference type="Proteomes" id="UP000027195">
    <property type="component" value="Unassembled WGS sequence"/>
</dbReference>
<dbReference type="Gene3D" id="3.20.20.140">
    <property type="entry name" value="Metal-dependent hydrolases"/>
    <property type="match status" value="1"/>
</dbReference>
<dbReference type="InterPro" id="IPR006680">
    <property type="entry name" value="Amidohydro-rel"/>
</dbReference>
<keyword evidence="3" id="KW-1185">Reference proteome</keyword>
<dbReference type="InParanoid" id="A0A067MFG1"/>
<evidence type="ECO:0000313" key="2">
    <source>
        <dbReference type="EMBL" id="KDQ14289.1"/>
    </source>
</evidence>
<dbReference type="AlphaFoldDB" id="A0A067MFG1"/>
<dbReference type="HOGENOM" id="CLU_017290_4_0_1"/>
<dbReference type="Pfam" id="PF04909">
    <property type="entry name" value="Amidohydro_2"/>
    <property type="match status" value="1"/>
</dbReference>
<dbReference type="InterPro" id="IPR032466">
    <property type="entry name" value="Metal_Hydrolase"/>
</dbReference>
<dbReference type="PANTHER" id="PTHR43383">
    <property type="entry name" value="NODULIN 6"/>
    <property type="match status" value="1"/>
</dbReference>